<comment type="caution">
    <text evidence="3">The sequence shown here is derived from an EMBL/GenBank/DDBJ whole genome shotgun (WGS) entry which is preliminary data.</text>
</comment>
<dbReference type="Proteomes" id="UP001610563">
    <property type="component" value="Unassembled WGS sequence"/>
</dbReference>
<dbReference type="InterPro" id="IPR029058">
    <property type="entry name" value="AB_hydrolase_fold"/>
</dbReference>
<feature type="region of interest" description="Disordered" evidence="1">
    <location>
        <begin position="286"/>
        <end position="362"/>
    </location>
</feature>
<evidence type="ECO:0000259" key="2">
    <source>
        <dbReference type="Pfam" id="PF09994"/>
    </source>
</evidence>
<name>A0ABR4G2A7_9EURO</name>
<dbReference type="InterPro" id="IPR018712">
    <property type="entry name" value="Tle1-like_cat"/>
</dbReference>
<feature type="domain" description="T6SS Phospholipase effector Tle1-like catalytic" evidence="2">
    <location>
        <begin position="55"/>
        <end position="447"/>
    </location>
</feature>
<proteinExistence type="predicted"/>
<feature type="region of interest" description="Disordered" evidence="1">
    <location>
        <begin position="474"/>
        <end position="504"/>
    </location>
</feature>
<gene>
    <name evidence="3" type="ORF">BJX66DRAFT_339151</name>
</gene>
<dbReference type="PANTHER" id="PTHR33840:SF2">
    <property type="entry name" value="TLE1 PHOSPHOLIPASE DOMAIN-CONTAINING PROTEIN"/>
    <property type="match status" value="1"/>
</dbReference>
<organism evidence="3 4">
    <name type="scientific">Aspergillus keveii</name>
    <dbReference type="NCBI Taxonomy" id="714993"/>
    <lineage>
        <taxon>Eukaryota</taxon>
        <taxon>Fungi</taxon>
        <taxon>Dikarya</taxon>
        <taxon>Ascomycota</taxon>
        <taxon>Pezizomycotina</taxon>
        <taxon>Eurotiomycetes</taxon>
        <taxon>Eurotiomycetidae</taxon>
        <taxon>Eurotiales</taxon>
        <taxon>Aspergillaceae</taxon>
        <taxon>Aspergillus</taxon>
        <taxon>Aspergillus subgen. Nidulantes</taxon>
    </lineage>
</organism>
<evidence type="ECO:0000313" key="3">
    <source>
        <dbReference type="EMBL" id="KAL2793093.1"/>
    </source>
</evidence>
<feature type="compositionally biased region" description="Basic residues" evidence="1">
    <location>
        <begin position="293"/>
        <end position="307"/>
    </location>
</feature>
<feature type="compositionally biased region" description="Polar residues" evidence="1">
    <location>
        <begin position="488"/>
        <end position="503"/>
    </location>
</feature>
<sequence length="642" mass="71952">MSAMVAHNLGRILTSDNDSRLSAICRDGALIATAWAHLWFHDKDQTIMDSTPVRKEFVLCFDGTGNKFQGDSSDSNVLKIFRMLDRSDSNEQYHYYQPGIGTYVTSVSLSDNGFLQKIKKAYVKAKAAAIGSTFADHVMGGYKFLMRYYCPGDQIYLFGFSRGAYVARFLAEMLDRIGLLETGNEELISFAWKTFAKWQQRTSRTKEEKARKKQLEKHLADFKDTFCQPVSQIQFLGLFDTVNSVPRFENAWMSRSRFPYTARTSARVIRHAVSIDEHRAKFRQDLVSEVKPSKRSRHSGLRRRVKAHFADNPHPRDHLHTSPESPMSQEDKQEETKIPDDNGGSKPVSNGQVRHSPLDVDPDRLDMERHLALAGFPDPPHATNGRDSAISIEKSGGTVPDDTGDIATEQDIEEVWFPGCHADIGGGWAIEQNECSLSYVPLLWMVHNAQLAGLRFDSSKLAHFDCMTLGEVAQSRHGNSSKDPHPRGSSSGQQISNGKQHASASDIPEALLEKASAEGKIHDCLRFGNGPSWVSVISWKMMEYLPFRRMDLQEDGSWKPVMWPLPRGEVRDMPDDAKVHVSAIRRLHVNGDYRPGNLIIGGGGRGKLRASKEDGTGEWVVDGNEGCPLQETYVRKPKSRAS</sequence>
<evidence type="ECO:0000313" key="4">
    <source>
        <dbReference type="Proteomes" id="UP001610563"/>
    </source>
</evidence>
<reference evidence="3 4" key="1">
    <citation type="submission" date="2024-07" db="EMBL/GenBank/DDBJ databases">
        <title>Section-level genome sequencing and comparative genomics of Aspergillus sections Usti and Cavernicolus.</title>
        <authorList>
            <consortium name="Lawrence Berkeley National Laboratory"/>
            <person name="Nybo J.L."/>
            <person name="Vesth T.C."/>
            <person name="Theobald S."/>
            <person name="Frisvad J.C."/>
            <person name="Larsen T.O."/>
            <person name="Kjaerboelling I."/>
            <person name="Rothschild-Mancinelli K."/>
            <person name="Lyhne E.K."/>
            <person name="Kogle M.E."/>
            <person name="Barry K."/>
            <person name="Clum A."/>
            <person name="Na H."/>
            <person name="Ledsgaard L."/>
            <person name="Lin J."/>
            <person name="Lipzen A."/>
            <person name="Kuo A."/>
            <person name="Riley R."/>
            <person name="Mondo S."/>
            <person name="Labutti K."/>
            <person name="Haridas S."/>
            <person name="Pangalinan J."/>
            <person name="Salamov A.A."/>
            <person name="Simmons B.A."/>
            <person name="Magnuson J.K."/>
            <person name="Chen J."/>
            <person name="Drula E."/>
            <person name="Henrissat B."/>
            <person name="Wiebenga A."/>
            <person name="Lubbers R.J."/>
            <person name="Gomes A.C."/>
            <person name="Makela M.R."/>
            <person name="Stajich J."/>
            <person name="Grigoriev I.V."/>
            <person name="Mortensen U.H."/>
            <person name="De Vries R.P."/>
            <person name="Baker S.E."/>
            <person name="Andersen M.R."/>
        </authorList>
    </citation>
    <scope>NUCLEOTIDE SEQUENCE [LARGE SCALE GENOMIC DNA]</scope>
    <source>
        <strain evidence="3 4">CBS 209.92</strain>
    </source>
</reference>
<dbReference type="PANTHER" id="PTHR33840">
    <property type="match status" value="1"/>
</dbReference>
<dbReference type="EMBL" id="JBFTWV010000062">
    <property type="protein sequence ID" value="KAL2793093.1"/>
    <property type="molecule type" value="Genomic_DNA"/>
</dbReference>
<dbReference type="SUPFAM" id="SSF53474">
    <property type="entry name" value="alpha/beta-Hydrolases"/>
    <property type="match status" value="1"/>
</dbReference>
<dbReference type="Pfam" id="PF09994">
    <property type="entry name" value="T6SS_Tle1-like_cat"/>
    <property type="match status" value="1"/>
</dbReference>
<accession>A0ABR4G2A7</accession>
<feature type="compositionally biased region" description="Basic and acidic residues" evidence="1">
    <location>
        <begin position="308"/>
        <end position="321"/>
    </location>
</feature>
<keyword evidence="4" id="KW-1185">Reference proteome</keyword>
<evidence type="ECO:0000256" key="1">
    <source>
        <dbReference type="SAM" id="MobiDB-lite"/>
    </source>
</evidence>
<feature type="compositionally biased region" description="Basic and acidic residues" evidence="1">
    <location>
        <begin position="329"/>
        <end position="340"/>
    </location>
</feature>
<protein>
    <recommendedName>
        <fullName evidence="2">T6SS Phospholipase effector Tle1-like catalytic domain-containing protein</fullName>
    </recommendedName>
</protein>